<dbReference type="PROSITE" id="PS50102">
    <property type="entry name" value="RRM"/>
    <property type="match status" value="1"/>
</dbReference>
<dbReference type="GO" id="GO:0010629">
    <property type="term" value="P:negative regulation of gene expression"/>
    <property type="evidence" value="ECO:0007669"/>
    <property type="project" value="UniProtKB-ARBA"/>
</dbReference>
<dbReference type="InterPro" id="IPR012677">
    <property type="entry name" value="Nucleotide-bd_a/b_plait_sf"/>
</dbReference>
<dbReference type="GO" id="GO:0031126">
    <property type="term" value="P:sno(s)RNA 3'-end processing"/>
    <property type="evidence" value="ECO:0007669"/>
    <property type="project" value="UniProtKB-ARBA"/>
</dbReference>
<reference evidence="11 13" key="3">
    <citation type="submission" date="2017-05" db="EMBL/GenBank/DDBJ databases">
        <title>The Genome Sequence of Candida krusei Ckrusei653.</title>
        <authorList>
            <person name="Cuomo C."/>
            <person name="Forche A."/>
            <person name="Young S."/>
            <person name="Abouelleil A."/>
            <person name="Cao P."/>
            <person name="Chapman S."/>
            <person name="Cusick C."/>
            <person name="Shea T."/>
            <person name="Nusbaum C."/>
            <person name="Birren B."/>
        </authorList>
    </citation>
    <scope>NUCLEOTIDE SEQUENCE [LARGE SCALE GENOMIC DNA]</scope>
    <source>
        <strain evidence="11 13">Ckrusei653</strain>
    </source>
</reference>
<dbReference type="EMBL" id="CP028775">
    <property type="protein sequence ID" value="AWU76557.1"/>
    <property type="molecule type" value="Genomic_DNA"/>
</dbReference>
<dbReference type="Proteomes" id="UP000189274">
    <property type="component" value="Unassembled WGS sequence"/>
</dbReference>
<dbReference type="STRING" id="4909.A0A1V2LLN5"/>
<keyword evidence="4" id="KW-0539">Nucleus</keyword>
<gene>
    <name evidence="10" type="ORF">BOH78_2834</name>
    <name evidence="9" type="ORF">C5L36_0C04870</name>
    <name evidence="11" type="ORF">CAS74_000501</name>
</gene>
<feature type="region of interest" description="Disordered" evidence="6">
    <location>
        <begin position="152"/>
        <end position="188"/>
    </location>
</feature>
<dbReference type="InterPro" id="IPR035979">
    <property type="entry name" value="RBD_domain_sf"/>
</dbReference>
<dbReference type="Proteomes" id="UP000195871">
    <property type="component" value="Unassembled WGS sequence"/>
</dbReference>
<dbReference type="FunFam" id="3.30.70.330:FF:000397">
    <property type="entry name" value="RNA binding protein Nrd1"/>
    <property type="match status" value="1"/>
</dbReference>
<evidence type="ECO:0000313" key="14">
    <source>
        <dbReference type="Proteomes" id="UP000249293"/>
    </source>
</evidence>
<feature type="compositionally biased region" description="Polar residues" evidence="6">
    <location>
        <begin position="491"/>
        <end position="505"/>
    </location>
</feature>
<dbReference type="InterPro" id="IPR000504">
    <property type="entry name" value="RRM_dom"/>
</dbReference>
<dbReference type="GO" id="GO:0031124">
    <property type="term" value="P:mRNA 3'-end processing"/>
    <property type="evidence" value="ECO:0007669"/>
    <property type="project" value="UniProtKB-ARBA"/>
</dbReference>
<dbReference type="OrthoDB" id="79367at2759"/>
<evidence type="ECO:0000259" key="7">
    <source>
        <dbReference type="PROSITE" id="PS50102"/>
    </source>
</evidence>
<keyword evidence="2" id="KW-0597">Phosphoprotein</keyword>
<evidence type="ECO:0000259" key="8">
    <source>
        <dbReference type="PROSITE" id="PS51391"/>
    </source>
</evidence>
<comment type="subcellular location">
    <subcellularLocation>
        <location evidence="1">Nucleus</location>
    </subcellularLocation>
</comment>
<feature type="domain" description="CID" evidence="8">
    <location>
        <begin position="1"/>
        <end position="153"/>
    </location>
</feature>
<dbReference type="SMART" id="SM00360">
    <property type="entry name" value="RRM"/>
    <property type="match status" value="1"/>
</dbReference>
<organism evidence="10 12">
    <name type="scientific">Pichia kudriavzevii</name>
    <name type="common">Yeast</name>
    <name type="synonym">Issatchenkia orientalis</name>
    <dbReference type="NCBI Taxonomy" id="4909"/>
    <lineage>
        <taxon>Eukaryota</taxon>
        <taxon>Fungi</taxon>
        <taxon>Dikarya</taxon>
        <taxon>Ascomycota</taxon>
        <taxon>Saccharomycotina</taxon>
        <taxon>Pichiomycetes</taxon>
        <taxon>Pichiales</taxon>
        <taxon>Pichiaceae</taxon>
        <taxon>Pichia</taxon>
    </lineage>
</organism>
<reference evidence="12" key="1">
    <citation type="journal article" date="2017" name="Genome Announc.">
        <title>Genome sequences of Cyberlindnera fabianii 65, Pichia kudriavzevii 129, and Saccharomyces cerevisiae 131 isolated from fermented masau fruits in Zimbabwe.</title>
        <authorList>
            <person name="van Rijswijck I.M.H."/>
            <person name="Derks M.F.L."/>
            <person name="Abee T."/>
            <person name="de Ridder D."/>
            <person name="Smid E.J."/>
        </authorList>
    </citation>
    <scope>NUCLEOTIDE SEQUENCE [LARGE SCALE GENOMIC DNA]</scope>
    <source>
        <strain evidence="12">129</strain>
    </source>
</reference>
<evidence type="ECO:0000256" key="3">
    <source>
        <dbReference type="ARBA" id="ARBA00022884"/>
    </source>
</evidence>
<dbReference type="Pfam" id="PF21380">
    <property type="entry name" value="Nrd1-Seb1_dom2"/>
    <property type="match status" value="1"/>
</dbReference>
<name>A0A1V2LLN5_PICKU</name>
<dbReference type="SUPFAM" id="SSF48464">
    <property type="entry name" value="ENTH/VHS domain"/>
    <property type="match status" value="1"/>
</dbReference>
<accession>A0A1V2LLN5</accession>
<feature type="region of interest" description="Disordered" evidence="6">
    <location>
        <begin position="489"/>
        <end position="536"/>
    </location>
</feature>
<evidence type="ECO:0000313" key="13">
    <source>
        <dbReference type="Proteomes" id="UP000195871"/>
    </source>
</evidence>
<dbReference type="InterPro" id="IPR006569">
    <property type="entry name" value="CID_dom"/>
</dbReference>
<dbReference type="GO" id="GO:0006369">
    <property type="term" value="P:termination of RNA polymerase II transcription"/>
    <property type="evidence" value="ECO:0007669"/>
    <property type="project" value="UniProtKB-ARBA"/>
</dbReference>
<dbReference type="AlphaFoldDB" id="A0A1V2LLN5"/>
<evidence type="ECO:0000313" key="9">
    <source>
        <dbReference type="EMBL" id="AWU76557.1"/>
    </source>
</evidence>
<evidence type="ECO:0000313" key="12">
    <source>
        <dbReference type="Proteomes" id="UP000189274"/>
    </source>
</evidence>
<evidence type="ECO:0000256" key="5">
    <source>
        <dbReference type="PROSITE-ProRule" id="PRU00176"/>
    </source>
</evidence>
<feature type="region of interest" description="Disordered" evidence="6">
    <location>
        <begin position="271"/>
        <end position="345"/>
    </location>
</feature>
<evidence type="ECO:0000256" key="6">
    <source>
        <dbReference type="SAM" id="MobiDB-lite"/>
    </source>
</evidence>
<keyword evidence="3 5" id="KW-0694">RNA-binding</keyword>
<feature type="compositionally biased region" description="Low complexity" evidence="6">
    <location>
        <begin position="167"/>
        <end position="184"/>
    </location>
</feature>
<dbReference type="Gene3D" id="1.25.40.90">
    <property type="match status" value="1"/>
</dbReference>
<dbReference type="Gene3D" id="3.30.70.330">
    <property type="match status" value="1"/>
</dbReference>
<feature type="region of interest" description="Disordered" evidence="6">
    <location>
        <begin position="644"/>
        <end position="683"/>
    </location>
</feature>
<evidence type="ECO:0000313" key="11">
    <source>
        <dbReference type="EMBL" id="OUT24118.1"/>
    </source>
</evidence>
<reference evidence="9 14" key="4">
    <citation type="submission" date="2018-06" db="EMBL/GenBank/DDBJ databases">
        <title>Population genomics shows no distinction between pathogenic Candida krusei and environmental Pichia kudriavzevii: One species, four names.</title>
        <authorList>
            <person name="Douglass A.P."/>
            <person name="Offei B."/>
            <person name="Braun-Galleani S."/>
            <person name="Coughlan A.Y."/>
            <person name="Martos A."/>
            <person name="Ortiz-Merino R.A."/>
            <person name="Byrne K.P."/>
            <person name="Wolfe K.H."/>
        </authorList>
    </citation>
    <scope>NUCLEOTIDE SEQUENCE [LARGE SCALE GENOMIC DNA]</scope>
    <source>
        <strain evidence="9 14">CBS573</strain>
    </source>
</reference>
<dbReference type="EMBL" id="MQVM01000012">
    <property type="protein sequence ID" value="ONH73951.1"/>
    <property type="molecule type" value="Genomic_DNA"/>
</dbReference>
<dbReference type="SMART" id="SM00582">
    <property type="entry name" value="RPR"/>
    <property type="match status" value="1"/>
</dbReference>
<keyword evidence="14" id="KW-1185">Reference proteome</keyword>
<dbReference type="Proteomes" id="UP000249293">
    <property type="component" value="Chromosome 3"/>
</dbReference>
<protein>
    <submittedName>
        <fullName evidence="10">Rpb7-binding protein seb1</fullName>
    </submittedName>
</protein>
<evidence type="ECO:0000256" key="2">
    <source>
        <dbReference type="ARBA" id="ARBA00022553"/>
    </source>
</evidence>
<feature type="compositionally biased region" description="Basic and acidic residues" evidence="6">
    <location>
        <begin position="309"/>
        <end position="333"/>
    </location>
</feature>
<sequence>MLESTTEFRNTFKELGSLKPPGVSGSRIKNLKDYFLSHVDDEDNLVNILIEEYNQIPVSNKLGPLYVIDAITRGLIDECGSNVEINADAPNGTAPAAIYKISEKIEDWLNDAIPMANDDVKDKICKLIDIWINCSTFRIELLNSIKEKYFKTFTPPGTPPRKKAQLSTSTSTSTTNDGGSTNSSINKDPTSVLQALANLAKSTSKSNNANNTSNTSPSSSTITTTKKNDTNATNSVNNSISSPPSSSSNISNDSNASNPNAIFQLLQNMNKMTNTPSNNQSNEDTFRDRNDRGRGSGHTSSSNSNSSYNDRKRERSPNRDSNNKPGHDGERNEPSNPHFRPKKSFIDNTIPQGCINVYSRTIFIGGVPHSMDDYQLIQTLKPYAEVQTCIINTARKHAFVKVYSRAEADQVIQAFSVSHPSGLRARWGVGFGPRDCCNYQTGISTIPIQRLTDADRKWILSAEWGGTTPDLPLQSGLFIEEPDIEVGHGVSSKSISRKMPTNSAFNGPKSDNRGHNNNGNNNNNHGGYNNQRFNPNHMPLNGSYGHNQFMQPPMPQQPMMSGYPQPTPPQHHQQFPPMGGAPPPHGMPPIPGMGSPQMNMPGMNMNNQPPMDQSQMMQAMMQAMSQMQNQQGGLPPAQAQALQGMNSAPNSGNGSNGTPDMNAMFQVMANMMQQQQQRPPSSQ</sequence>
<dbReference type="GO" id="GO:0005634">
    <property type="term" value="C:nucleus"/>
    <property type="evidence" value="ECO:0007669"/>
    <property type="project" value="UniProtKB-SubCell"/>
</dbReference>
<feature type="compositionally biased region" description="Basic and acidic residues" evidence="6">
    <location>
        <begin position="284"/>
        <end position="294"/>
    </location>
</feature>
<dbReference type="InterPro" id="IPR048892">
    <property type="entry name" value="Nrd1_Seb1_dom2"/>
</dbReference>
<dbReference type="Pfam" id="PF04818">
    <property type="entry name" value="CID"/>
    <property type="match status" value="1"/>
</dbReference>
<feature type="compositionally biased region" description="Low complexity" evidence="6">
    <location>
        <begin position="515"/>
        <end position="530"/>
    </location>
</feature>
<dbReference type="VEuPathDB" id="FungiDB:C5L36_0C04870"/>
<dbReference type="CDD" id="cd16984">
    <property type="entry name" value="CID_Nrd1_like"/>
    <property type="match status" value="1"/>
</dbReference>
<dbReference type="SUPFAM" id="SSF54928">
    <property type="entry name" value="RNA-binding domain, RBD"/>
    <property type="match status" value="1"/>
</dbReference>
<feature type="domain" description="RRM" evidence="7">
    <location>
        <begin position="360"/>
        <end position="416"/>
    </location>
</feature>
<dbReference type="PROSITE" id="PS51391">
    <property type="entry name" value="CID"/>
    <property type="match status" value="1"/>
</dbReference>
<reference evidence="10" key="2">
    <citation type="submission" date="2017-01" db="EMBL/GenBank/DDBJ databases">
        <authorList>
            <person name="Mah S.A."/>
            <person name="Swanson W.J."/>
            <person name="Moy G.W."/>
            <person name="Vacquier V.D."/>
        </authorList>
    </citation>
    <scope>NUCLEOTIDE SEQUENCE [LARGE SCALE GENOMIC DNA]</scope>
    <source>
        <strain evidence="10">129</strain>
    </source>
</reference>
<dbReference type="InterPro" id="IPR008942">
    <property type="entry name" value="ENTH_VHS"/>
</dbReference>
<dbReference type="EMBL" id="NHMM01000001">
    <property type="protein sequence ID" value="OUT24118.1"/>
    <property type="molecule type" value="Genomic_DNA"/>
</dbReference>
<evidence type="ECO:0000256" key="4">
    <source>
        <dbReference type="ARBA" id="ARBA00023242"/>
    </source>
</evidence>
<dbReference type="GO" id="GO:0032991">
    <property type="term" value="C:protein-containing complex"/>
    <property type="evidence" value="ECO:0007669"/>
    <property type="project" value="UniProtKB-ARBA"/>
</dbReference>
<evidence type="ECO:0000256" key="1">
    <source>
        <dbReference type="ARBA" id="ARBA00004123"/>
    </source>
</evidence>
<evidence type="ECO:0000313" key="10">
    <source>
        <dbReference type="EMBL" id="ONH73951.1"/>
    </source>
</evidence>
<proteinExistence type="predicted"/>
<feature type="region of interest" description="Disordered" evidence="6">
    <location>
        <begin position="201"/>
        <end position="258"/>
    </location>
</feature>
<dbReference type="GO" id="GO:0003723">
    <property type="term" value="F:RNA binding"/>
    <property type="evidence" value="ECO:0007669"/>
    <property type="project" value="UniProtKB-UniRule"/>
</dbReference>
<feature type="compositionally biased region" description="Low complexity" evidence="6">
    <location>
        <begin position="644"/>
        <end position="677"/>
    </location>
</feature>
<feature type="compositionally biased region" description="Polar residues" evidence="6">
    <location>
        <begin position="271"/>
        <end position="283"/>
    </location>
</feature>